<dbReference type="OrthoDB" id="9797030at2"/>
<dbReference type="EC" id="3.4.21.-" evidence="6"/>
<dbReference type="Gene3D" id="1.25.40.10">
    <property type="entry name" value="Tetratricopeptide repeat domain"/>
    <property type="match status" value="1"/>
</dbReference>
<feature type="signal peptide" evidence="6">
    <location>
        <begin position="1"/>
        <end position="19"/>
    </location>
</feature>
<dbReference type="Pfam" id="PF08238">
    <property type="entry name" value="Sel1"/>
    <property type="match status" value="2"/>
</dbReference>
<evidence type="ECO:0000313" key="8">
    <source>
        <dbReference type="Proteomes" id="UP000207598"/>
    </source>
</evidence>
<reference evidence="7 8" key="1">
    <citation type="submission" date="2017-05" db="EMBL/GenBank/DDBJ databases">
        <authorList>
            <person name="Song R."/>
            <person name="Chenine A.L."/>
            <person name="Ruprecht R.M."/>
        </authorList>
    </citation>
    <scope>NUCLEOTIDE SEQUENCE [LARGE SCALE GENOMIC DNA]</scope>
    <source>
        <strain evidence="7 8">CECT 8898</strain>
    </source>
</reference>
<proteinExistence type="inferred from homology"/>
<dbReference type="PROSITE" id="PS00673">
    <property type="entry name" value="V8_SER"/>
    <property type="match status" value="1"/>
</dbReference>
<dbReference type="EMBL" id="FXYF01000030">
    <property type="protein sequence ID" value="SMX50847.1"/>
    <property type="molecule type" value="Genomic_DNA"/>
</dbReference>
<keyword evidence="3 6" id="KW-0732">Signal</keyword>
<name>A0A238L760_9RHOB</name>
<dbReference type="Proteomes" id="UP000207598">
    <property type="component" value="Unassembled WGS sequence"/>
</dbReference>
<dbReference type="InterPro" id="IPR006597">
    <property type="entry name" value="Sel1-like"/>
</dbReference>
<dbReference type="SMART" id="SM00671">
    <property type="entry name" value="SEL1"/>
    <property type="match status" value="2"/>
</dbReference>
<dbReference type="SUPFAM" id="SSF81901">
    <property type="entry name" value="HCP-like"/>
    <property type="match status" value="1"/>
</dbReference>
<accession>A0A238L760</accession>
<evidence type="ECO:0000256" key="6">
    <source>
        <dbReference type="RuleBase" id="RU004296"/>
    </source>
</evidence>
<keyword evidence="5 6" id="KW-0720">Serine protease</keyword>
<dbReference type="InterPro" id="IPR009003">
    <property type="entry name" value="Peptidase_S1_PA"/>
</dbReference>
<dbReference type="InterPro" id="IPR043504">
    <property type="entry name" value="Peptidase_S1_PA_chymotrypsin"/>
</dbReference>
<feature type="chain" id="PRO_5011813614" description="Serine protease" evidence="6">
    <location>
        <begin position="20"/>
        <end position="824"/>
    </location>
</feature>
<dbReference type="PANTHER" id="PTHR36234:SF5">
    <property type="entry name" value="LYSYL ENDOPEPTIDASE"/>
    <property type="match status" value="1"/>
</dbReference>
<dbReference type="AlphaFoldDB" id="A0A238L760"/>
<gene>
    <name evidence="7" type="primary">smc_2</name>
    <name evidence="7" type="ORF">MAA8898_05048</name>
</gene>
<dbReference type="InterPro" id="IPR011990">
    <property type="entry name" value="TPR-like_helical_dom_sf"/>
</dbReference>
<dbReference type="PRINTS" id="PR00839">
    <property type="entry name" value="V8PROTEASE"/>
</dbReference>
<organism evidence="7 8">
    <name type="scientific">Maliponia aquimaris</name>
    <dbReference type="NCBI Taxonomy" id="1673631"/>
    <lineage>
        <taxon>Bacteria</taxon>
        <taxon>Pseudomonadati</taxon>
        <taxon>Pseudomonadota</taxon>
        <taxon>Alphaproteobacteria</taxon>
        <taxon>Rhodobacterales</taxon>
        <taxon>Paracoccaceae</taxon>
        <taxon>Maliponia</taxon>
    </lineage>
</organism>
<evidence type="ECO:0000313" key="7">
    <source>
        <dbReference type="EMBL" id="SMX50847.1"/>
    </source>
</evidence>
<dbReference type="RefSeq" id="WP_094023756.1">
    <property type="nucleotide sequence ID" value="NZ_FXYF01000030.1"/>
</dbReference>
<dbReference type="InterPro" id="IPR000126">
    <property type="entry name" value="V8_ser_AS"/>
</dbReference>
<dbReference type="SUPFAM" id="SSF50494">
    <property type="entry name" value="Trypsin-like serine proteases"/>
    <property type="match status" value="1"/>
</dbReference>
<dbReference type="InterPro" id="IPR008256">
    <property type="entry name" value="Peptidase_S1B"/>
</dbReference>
<keyword evidence="4 6" id="KW-0378">Hydrolase</keyword>
<sequence>MRRFALTCFAALAAVPLAAQPVEFDPADFGKIIVAPRQSTGTGVVLEQAFGDYQNEPVLNYGEKSIARRLGMPVGRLDVLYKNGKSGYCTAFIVDPEHLVTNHHCIPGLSGDGVQAVQFVAGYLNSGQAEGAEKFQVATEALESSAQLDYSVLRVFGDPSARFGAVEIADADPEASEFLWIIGHPQGQVQHISREGCAAADPPVSEGKVVHSCDTLGGNSGSPVFRVSDRKVVALHHAGDSRTGFNFAIPMTRILKNSKILKAAAAPPSEGQGACQVLWNAAGQHGCLGYQTFLTQCADHPLAPLARGLADQVCTDTSFADRIAEADRSVAARRAEVARAEESLQAHAAHVSNLIDGLAARRDAAGIAPEVQRFWQNAHAEAQADRDAVLAPTGEMPDLLRAIDAARAALTRATTTAEVDTALATAEAKAAQARDLLAAATQRRTALDARLPGLEAEAARLAAAASAQGGSETRIAEAEALRGQVEGDITVTRILLEGYPELLSAARSGQRRAEAARAPAAAEVADLWQDFARDTAFEYTRARTRMAALEAELPRMTEFLKVLKVSDEAEQMEMAAEIARIAGQARDWRNLAAQQVSDRKTRLREIEAREALLREQHAARPAVVTRCLELGAPQFSVEGIEGVATSDFDERAAFEVCSEAVKVSDEVAVRYALARAQYELGNQSAATAVFRALADEGFLPAMYHLGTVYNSGRGVPRDYAKALKIFEETAAAGYPQGKFSLGVYYSLGRAVRTDHTRAAALLIDSIADGYAHPITQLGKLPNGTIRAMQADLAARGLLSPGDVDGAFGPRTRGVLEQLVGTNRR</sequence>
<evidence type="ECO:0000256" key="4">
    <source>
        <dbReference type="ARBA" id="ARBA00022801"/>
    </source>
</evidence>
<evidence type="ECO:0000256" key="5">
    <source>
        <dbReference type="ARBA" id="ARBA00022825"/>
    </source>
</evidence>
<dbReference type="Pfam" id="PF13365">
    <property type="entry name" value="Trypsin_2"/>
    <property type="match status" value="1"/>
</dbReference>
<evidence type="ECO:0000256" key="1">
    <source>
        <dbReference type="ARBA" id="ARBA00008764"/>
    </source>
</evidence>
<dbReference type="GO" id="GO:0008236">
    <property type="term" value="F:serine-type peptidase activity"/>
    <property type="evidence" value="ECO:0007669"/>
    <property type="project" value="UniProtKB-KW"/>
</dbReference>
<keyword evidence="2 6" id="KW-0645">Protease</keyword>
<comment type="similarity">
    <text evidence="1 6">Belongs to the peptidase S1B family.</text>
</comment>
<evidence type="ECO:0000256" key="3">
    <source>
        <dbReference type="ARBA" id="ARBA00022729"/>
    </source>
</evidence>
<keyword evidence="8" id="KW-1185">Reference proteome</keyword>
<protein>
    <recommendedName>
        <fullName evidence="6">Serine protease</fullName>
        <ecNumber evidence="6">3.4.21.-</ecNumber>
    </recommendedName>
</protein>
<dbReference type="PANTHER" id="PTHR36234">
    <property type="entry name" value="LYSYL ENDOPEPTIDASE"/>
    <property type="match status" value="1"/>
</dbReference>
<evidence type="ECO:0000256" key="2">
    <source>
        <dbReference type="ARBA" id="ARBA00022670"/>
    </source>
</evidence>
<dbReference type="GO" id="GO:0006508">
    <property type="term" value="P:proteolysis"/>
    <property type="evidence" value="ECO:0007669"/>
    <property type="project" value="UniProtKB-KW"/>
</dbReference>
<dbReference type="Gene3D" id="2.40.10.10">
    <property type="entry name" value="Trypsin-like serine proteases"/>
    <property type="match status" value="2"/>
</dbReference>